<dbReference type="HOGENOM" id="CLU_1110151_0_0_11"/>
<gene>
    <name evidence="2" type="ordered locus">FsymDg_3720</name>
</gene>
<dbReference type="AlphaFoldDB" id="F8B483"/>
<name>F8B483_9ACTN</name>
<evidence type="ECO:0000313" key="3">
    <source>
        <dbReference type="Proteomes" id="UP000001549"/>
    </source>
</evidence>
<evidence type="ECO:0008006" key="4">
    <source>
        <dbReference type="Google" id="ProtNLM"/>
    </source>
</evidence>
<proteinExistence type="predicted"/>
<accession>F8B483</accession>
<dbReference type="RefSeq" id="WP_013874877.1">
    <property type="nucleotide sequence ID" value="NC_015656.1"/>
</dbReference>
<dbReference type="KEGG" id="fsy:FsymDg_3720"/>
<keyword evidence="3" id="KW-1185">Reference proteome</keyword>
<dbReference type="Proteomes" id="UP000001549">
    <property type="component" value="Chromosome"/>
</dbReference>
<feature type="region of interest" description="Disordered" evidence="1">
    <location>
        <begin position="150"/>
        <end position="225"/>
    </location>
</feature>
<dbReference type="eggNOG" id="COG3468">
    <property type="taxonomic scope" value="Bacteria"/>
</dbReference>
<evidence type="ECO:0000256" key="1">
    <source>
        <dbReference type="SAM" id="MobiDB-lite"/>
    </source>
</evidence>
<protein>
    <recommendedName>
        <fullName evidence="4">DUF2637 domain-containing protein</fullName>
    </recommendedName>
</protein>
<dbReference type="EMBL" id="CP002801">
    <property type="protein sequence ID" value="AEH10997.1"/>
    <property type="molecule type" value="Genomic_DNA"/>
</dbReference>
<reference evidence="2 3" key="1">
    <citation type="submission" date="2011-05" db="EMBL/GenBank/DDBJ databases">
        <title>Complete sequence of chromosome of Frankia symbiont of Datisca glomerata.</title>
        <authorList>
            <consortium name="US DOE Joint Genome Institute"/>
            <person name="Lucas S."/>
            <person name="Han J."/>
            <person name="Lapidus A."/>
            <person name="Cheng J.-F."/>
            <person name="Goodwin L."/>
            <person name="Pitluck S."/>
            <person name="Peters L."/>
            <person name="Mikhailova N."/>
            <person name="Chertkov O."/>
            <person name="Teshima H."/>
            <person name="Han C."/>
            <person name="Tapia R."/>
            <person name="Land M."/>
            <person name="Hauser L."/>
            <person name="Kyrpides N."/>
            <person name="Ivanova N."/>
            <person name="Pagani I."/>
            <person name="Berry A."/>
            <person name="Pawlowski K."/>
            <person name="Persson T."/>
            <person name="Vanden Heuvel B."/>
            <person name="Benson D."/>
            <person name="Woyke T."/>
        </authorList>
    </citation>
    <scope>NUCLEOTIDE SEQUENCE [LARGE SCALE GENOMIC DNA]</scope>
    <source>
        <strain evidence="3">4085684</strain>
    </source>
</reference>
<sequence>MSQVADPTSPDPRQVARTARAVDSALWMVAIAVGLYSLSNVHGMATHHGTADPQAWLLAPIVDVALFAGISGDAMLSRCGEPLPGWGVLLRWFCGAATWTLNVWDAAASADAGAIVAHSIPPIVLILLAEAAPRYRQNFATSLTRTRTAPVPVDIPPVATPTATPVEPSNAAESDAPATTPEKVATRRPATTRRRTPARPPRGSGRHEVAKAYAAIPADDPRSQRQLAADLAAQVGLTPPTVRRYLSELHTDDDRTAVAS</sequence>
<evidence type="ECO:0000313" key="2">
    <source>
        <dbReference type="EMBL" id="AEH10997.1"/>
    </source>
</evidence>
<organism evidence="2 3">
    <name type="scientific">Candidatus Protofrankia datiscae</name>
    <dbReference type="NCBI Taxonomy" id="2716812"/>
    <lineage>
        <taxon>Bacteria</taxon>
        <taxon>Bacillati</taxon>
        <taxon>Actinomycetota</taxon>
        <taxon>Actinomycetes</taxon>
        <taxon>Frankiales</taxon>
        <taxon>Frankiaceae</taxon>
        <taxon>Protofrankia</taxon>
    </lineage>
</organism>
<dbReference type="STRING" id="656024.FsymDg_3720"/>